<feature type="transmembrane region" description="Helical" evidence="2">
    <location>
        <begin position="56"/>
        <end position="74"/>
    </location>
</feature>
<name>A0ABV9F5H4_9SPHN</name>
<organism evidence="3 4">
    <name type="scientific">Sphingobium tyrosinilyticum</name>
    <dbReference type="NCBI Taxonomy" id="2715436"/>
    <lineage>
        <taxon>Bacteria</taxon>
        <taxon>Pseudomonadati</taxon>
        <taxon>Pseudomonadota</taxon>
        <taxon>Alphaproteobacteria</taxon>
        <taxon>Sphingomonadales</taxon>
        <taxon>Sphingomonadaceae</taxon>
        <taxon>Sphingobium</taxon>
    </lineage>
</organism>
<proteinExistence type="predicted"/>
<comment type="caution">
    <text evidence="3">The sequence shown here is derived from an EMBL/GenBank/DDBJ whole genome shotgun (WGS) entry which is preliminary data.</text>
</comment>
<reference evidence="4" key="1">
    <citation type="journal article" date="2019" name="Int. J. Syst. Evol. Microbiol.">
        <title>The Global Catalogue of Microorganisms (GCM) 10K type strain sequencing project: providing services to taxonomists for standard genome sequencing and annotation.</title>
        <authorList>
            <consortium name="The Broad Institute Genomics Platform"/>
            <consortium name="The Broad Institute Genome Sequencing Center for Infectious Disease"/>
            <person name="Wu L."/>
            <person name="Ma J."/>
        </authorList>
    </citation>
    <scope>NUCLEOTIDE SEQUENCE [LARGE SCALE GENOMIC DNA]</scope>
    <source>
        <strain evidence="4">NBRC 103632</strain>
    </source>
</reference>
<dbReference type="Proteomes" id="UP001595957">
    <property type="component" value="Unassembled WGS sequence"/>
</dbReference>
<evidence type="ECO:0000313" key="4">
    <source>
        <dbReference type="Proteomes" id="UP001595957"/>
    </source>
</evidence>
<evidence type="ECO:0000313" key="3">
    <source>
        <dbReference type="EMBL" id="MFC4596092.1"/>
    </source>
</evidence>
<keyword evidence="4" id="KW-1185">Reference proteome</keyword>
<sequence length="75" mass="8398">MIDLSPQPQDKSSGPTELQPRHDPAIIAPVKTSQSRGWWPLTHDEAENGIELLSRWAGPAVLLIVLALISWWFID</sequence>
<gene>
    <name evidence="3" type="ORF">ACFO3E_18235</name>
</gene>
<keyword evidence="2" id="KW-0472">Membrane</keyword>
<feature type="compositionally biased region" description="Polar residues" evidence="1">
    <location>
        <begin position="1"/>
        <end position="16"/>
    </location>
</feature>
<feature type="region of interest" description="Disordered" evidence="1">
    <location>
        <begin position="1"/>
        <end position="24"/>
    </location>
</feature>
<evidence type="ECO:0000256" key="2">
    <source>
        <dbReference type="SAM" id="Phobius"/>
    </source>
</evidence>
<keyword evidence="2" id="KW-0812">Transmembrane</keyword>
<accession>A0ABV9F5H4</accession>
<protein>
    <submittedName>
        <fullName evidence="3">Uncharacterized protein</fullName>
    </submittedName>
</protein>
<dbReference type="EMBL" id="JBHSFZ010000064">
    <property type="protein sequence ID" value="MFC4596092.1"/>
    <property type="molecule type" value="Genomic_DNA"/>
</dbReference>
<keyword evidence="2" id="KW-1133">Transmembrane helix</keyword>
<evidence type="ECO:0000256" key="1">
    <source>
        <dbReference type="SAM" id="MobiDB-lite"/>
    </source>
</evidence>